<dbReference type="AlphaFoldDB" id="A0AA35RT75"/>
<keyword evidence="4" id="KW-0997">Cell inner membrane</keyword>
<dbReference type="Pfam" id="PF01578">
    <property type="entry name" value="Cytochrom_C_asm"/>
    <property type="match status" value="1"/>
</dbReference>
<evidence type="ECO:0000313" key="10">
    <source>
        <dbReference type="Proteomes" id="UP001174909"/>
    </source>
</evidence>
<proteinExistence type="inferred from homology"/>
<dbReference type="EMBL" id="CASHTH010001474">
    <property type="protein sequence ID" value="CAI8015876.1"/>
    <property type="molecule type" value="Genomic_DNA"/>
</dbReference>
<dbReference type="Proteomes" id="UP001174909">
    <property type="component" value="Unassembled WGS sequence"/>
</dbReference>
<organism evidence="9 10">
    <name type="scientific">Geodia barretti</name>
    <name type="common">Barrett's horny sponge</name>
    <dbReference type="NCBI Taxonomy" id="519541"/>
    <lineage>
        <taxon>Eukaryota</taxon>
        <taxon>Metazoa</taxon>
        <taxon>Porifera</taxon>
        <taxon>Demospongiae</taxon>
        <taxon>Heteroscleromorpha</taxon>
        <taxon>Tetractinellida</taxon>
        <taxon>Astrophorina</taxon>
        <taxon>Geodiidae</taxon>
        <taxon>Geodia</taxon>
    </lineage>
</organism>
<dbReference type="PRINTS" id="PR01410">
    <property type="entry name" value="CCBIOGENESIS"/>
</dbReference>
<feature type="transmembrane region" description="Helical" evidence="7">
    <location>
        <begin position="207"/>
        <end position="228"/>
    </location>
</feature>
<evidence type="ECO:0000256" key="7">
    <source>
        <dbReference type="SAM" id="Phobius"/>
    </source>
</evidence>
<dbReference type="GO" id="GO:0015232">
    <property type="term" value="F:heme transmembrane transporter activity"/>
    <property type="evidence" value="ECO:0007669"/>
    <property type="project" value="InterPro"/>
</dbReference>
<keyword evidence="10" id="KW-1185">Reference proteome</keyword>
<dbReference type="InterPro" id="IPR002541">
    <property type="entry name" value="Cyt_c_assembly"/>
</dbReference>
<gene>
    <name evidence="9" type="ORF">GBAR_LOCUS9810</name>
</gene>
<evidence type="ECO:0000259" key="8">
    <source>
        <dbReference type="Pfam" id="PF01578"/>
    </source>
</evidence>
<feature type="transmembrane region" description="Helical" evidence="7">
    <location>
        <begin position="175"/>
        <end position="195"/>
    </location>
</feature>
<feature type="transmembrane region" description="Helical" evidence="7">
    <location>
        <begin position="6"/>
        <end position="26"/>
    </location>
</feature>
<feature type="transmembrane region" description="Helical" evidence="7">
    <location>
        <begin position="276"/>
        <end position="297"/>
    </location>
</feature>
<comment type="subcellular location">
    <subcellularLocation>
        <location evidence="1">Cell inner membrane</location>
        <topology evidence="1">Multi-pass membrane protein</topology>
    </subcellularLocation>
</comment>
<feature type="transmembrane region" description="Helical" evidence="7">
    <location>
        <begin position="124"/>
        <end position="144"/>
    </location>
</feature>
<evidence type="ECO:0000256" key="5">
    <source>
        <dbReference type="ARBA" id="ARBA00022748"/>
    </source>
</evidence>
<feature type="transmembrane region" description="Helical" evidence="7">
    <location>
        <begin position="309"/>
        <end position="331"/>
    </location>
</feature>
<evidence type="ECO:0000256" key="3">
    <source>
        <dbReference type="ARBA" id="ARBA00022475"/>
    </source>
</evidence>
<accession>A0AA35RT75</accession>
<evidence type="ECO:0000256" key="2">
    <source>
        <dbReference type="ARBA" id="ARBA00009186"/>
    </source>
</evidence>
<keyword evidence="7" id="KW-0812">Transmembrane</keyword>
<keyword evidence="5" id="KW-0201">Cytochrome c-type biogenesis</keyword>
<feature type="transmembrane region" description="Helical" evidence="7">
    <location>
        <begin position="88"/>
        <end position="112"/>
    </location>
</feature>
<feature type="transmembrane region" description="Helical" evidence="7">
    <location>
        <begin position="248"/>
        <end position="264"/>
    </location>
</feature>
<comment type="caution">
    <text evidence="9">The sequence shown here is derived from an EMBL/GenBank/DDBJ whole genome shotgun (WGS) entry which is preliminary data.</text>
</comment>
<feature type="domain" description="Cytochrome c assembly protein" evidence="8">
    <location>
        <begin position="89"/>
        <end position="295"/>
    </location>
</feature>
<keyword evidence="3" id="KW-1003">Cell membrane</keyword>
<dbReference type="PANTHER" id="PTHR43653:SF1">
    <property type="entry name" value="CYTOCHROME C-TYPE BIOGENESIS PROTEIN CCMF"/>
    <property type="match status" value="1"/>
</dbReference>
<dbReference type="GO" id="GO:0020037">
    <property type="term" value="F:heme binding"/>
    <property type="evidence" value="ECO:0007669"/>
    <property type="project" value="InterPro"/>
</dbReference>
<sequence>MTATLGYSCILLALVLAIWGIAAPILHARTGIQAFHASARYAIAGQFVLVTTAAGALIYALVATDFSIRYVALNTTLNTPVYYRVTGLWGALEGSLLLWEWILIIFSALVAWRYRKRMQEFMPWVLMVFAIVSAFFLAVIAFASNPFETMFPVPLDGRGLNPLLEDANMLSHPPLLYTGFVGLTVPFAFAMAALIRGKLDQSWIVATRHWTITAWFFLTLGNIVGAWWSYHVLGWGGYWAWDPVENAAFMPWLPATAFLHSVQVQERRGMLKTWNVLLIIIAFSLTIFGTFLTRSGILSSIHAFSAGPVGFYFLGFLAFVLISSLGPAGLAQ</sequence>
<keyword evidence="7" id="KW-1133">Transmembrane helix</keyword>
<feature type="transmembrane region" description="Helical" evidence="7">
    <location>
        <begin position="47"/>
        <end position="68"/>
    </location>
</feature>
<evidence type="ECO:0000256" key="1">
    <source>
        <dbReference type="ARBA" id="ARBA00004429"/>
    </source>
</evidence>
<protein>
    <submittedName>
        <fullName evidence="9">Cytochrome c-type biogenesis protein CcmF</fullName>
    </submittedName>
</protein>
<dbReference type="PRINTS" id="PR01411">
    <property type="entry name" value="CCMFBIOGNSIS"/>
</dbReference>
<dbReference type="InterPro" id="IPR003568">
    <property type="entry name" value="Cyt_c_biogenesis_CcmF"/>
</dbReference>
<reference evidence="9" key="1">
    <citation type="submission" date="2023-03" db="EMBL/GenBank/DDBJ databases">
        <authorList>
            <person name="Steffen K."/>
            <person name="Cardenas P."/>
        </authorList>
    </citation>
    <scope>NUCLEOTIDE SEQUENCE</scope>
</reference>
<name>A0AA35RT75_GEOBA</name>
<dbReference type="GO" id="GO:0005886">
    <property type="term" value="C:plasma membrane"/>
    <property type="evidence" value="ECO:0007669"/>
    <property type="project" value="UniProtKB-SubCell"/>
</dbReference>
<keyword evidence="7" id="KW-0472">Membrane</keyword>
<evidence type="ECO:0000256" key="6">
    <source>
        <dbReference type="ARBA" id="ARBA00037230"/>
    </source>
</evidence>
<comment type="function">
    <text evidence="6">Required for the biogenesis of c-type cytochromes. Possible subunit of a heme lyase.</text>
</comment>
<dbReference type="GO" id="GO:0017004">
    <property type="term" value="P:cytochrome complex assembly"/>
    <property type="evidence" value="ECO:0007669"/>
    <property type="project" value="UniProtKB-KW"/>
</dbReference>
<evidence type="ECO:0000313" key="9">
    <source>
        <dbReference type="EMBL" id="CAI8015876.1"/>
    </source>
</evidence>
<dbReference type="PANTHER" id="PTHR43653">
    <property type="entry name" value="CYTOCHROME C ASSEMBLY PROTEIN-RELATED"/>
    <property type="match status" value="1"/>
</dbReference>
<dbReference type="InterPro" id="IPR003567">
    <property type="entry name" value="Cyt_c_biogenesis"/>
</dbReference>
<comment type="similarity">
    <text evidence="2">Belongs to the CcmF/CycK/Ccl1/NrfE/CcsA family.</text>
</comment>
<evidence type="ECO:0000256" key="4">
    <source>
        <dbReference type="ARBA" id="ARBA00022519"/>
    </source>
</evidence>